<name>A0A3F2RCP1_9STRA</name>
<evidence type="ECO:0000313" key="6">
    <source>
        <dbReference type="EMBL" id="RLN53123.1"/>
    </source>
</evidence>
<comment type="subcellular location">
    <subcellularLocation>
        <location evidence="1">Nucleus</location>
    </subcellularLocation>
</comment>
<dbReference type="Pfam" id="PF03638">
    <property type="entry name" value="TCR"/>
    <property type="match status" value="1"/>
</dbReference>
<dbReference type="GO" id="GO:0005634">
    <property type="term" value="C:nucleus"/>
    <property type="evidence" value="ECO:0007669"/>
    <property type="project" value="UniProtKB-SubCell"/>
</dbReference>
<reference evidence="6 7" key="1">
    <citation type="submission" date="2018-07" db="EMBL/GenBank/DDBJ databases">
        <title>Genome sequencing of oomycete isolates from Chile give support for New Zealand origin for Phytophthora kernoviae and make available the first Nothophytophthora sp. genome.</title>
        <authorList>
            <person name="Studholme D.J."/>
            <person name="Sanfuentes E."/>
            <person name="Panda P."/>
            <person name="Hill R."/>
            <person name="Sambles C."/>
            <person name="Grant M."/>
            <person name="Williams N.M."/>
            <person name="Mcdougal R.L."/>
        </authorList>
    </citation>
    <scope>NUCLEOTIDE SEQUENCE [LARGE SCALE GENOMIC DNA]</scope>
    <source>
        <strain evidence="6">Chile6</strain>
    </source>
</reference>
<evidence type="ECO:0000256" key="4">
    <source>
        <dbReference type="SAM" id="MobiDB-lite"/>
    </source>
</evidence>
<accession>A0A3F2RCP1</accession>
<evidence type="ECO:0000313" key="7">
    <source>
        <dbReference type="Proteomes" id="UP000277300"/>
    </source>
</evidence>
<dbReference type="Pfam" id="PF12937">
    <property type="entry name" value="F-box-like"/>
    <property type="match status" value="1"/>
</dbReference>
<dbReference type="PANTHER" id="PTHR12446:SF34">
    <property type="entry name" value="PROTEIN LIN-54 HOMOLOG"/>
    <property type="match status" value="1"/>
</dbReference>
<evidence type="ECO:0000256" key="3">
    <source>
        <dbReference type="ARBA" id="ARBA00023242"/>
    </source>
</evidence>
<dbReference type="InterPro" id="IPR028307">
    <property type="entry name" value="Lin-54_fam"/>
</dbReference>
<comment type="similarity">
    <text evidence="2">Belongs to the lin-54 family.</text>
</comment>
<organism evidence="6 7">
    <name type="scientific">Phytophthora kernoviae</name>
    <dbReference type="NCBI Taxonomy" id="325452"/>
    <lineage>
        <taxon>Eukaryota</taxon>
        <taxon>Sar</taxon>
        <taxon>Stramenopiles</taxon>
        <taxon>Oomycota</taxon>
        <taxon>Peronosporomycetes</taxon>
        <taxon>Peronosporales</taxon>
        <taxon>Peronosporaceae</taxon>
        <taxon>Phytophthora</taxon>
    </lineage>
</organism>
<dbReference type="InterPro" id="IPR005172">
    <property type="entry name" value="CRC"/>
</dbReference>
<dbReference type="PANTHER" id="PTHR12446">
    <property type="entry name" value="TESMIN/TSO1-RELATED"/>
    <property type="match status" value="1"/>
</dbReference>
<comment type="caution">
    <text evidence="6">The sequence shown here is derived from an EMBL/GenBank/DDBJ whole genome shotgun (WGS) entry which is preliminary data.</text>
</comment>
<dbReference type="Proteomes" id="UP000277300">
    <property type="component" value="Unassembled WGS sequence"/>
</dbReference>
<evidence type="ECO:0000256" key="1">
    <source>
        <dbReference type="ARBA" id="ARBA00004123"/>
    </source>
</evidence>
<protein>
    <recommendedName>
        <fullName evidence="5">CRC domain-containing protein</fullName>
    </recommendedName>
</protein>
<keyword evidence="3" id="KW-0539">Nucleus</keyword>
<evidence type="ECO:0000259" key="5">
    <source>
        <dbReference type="PROSITE" id="PS51634"/>
    </source>
</evidence>
<dbReference type="InterPro" id="IPR001810">
    <property type="entry name" value="F-box_dom"/>
</dbReference>
<feature type="region of interest" description="Disordered" evidence="4">
    <location>
        <begin position="228"/>
        <end position="263"/>
    </location>
</feature>
<dbReference type="EMBL" id="MBDO02000655">
    <property type="protein sequence ID" value="RLN53123.1"/>
    <property type="molecule type" value="Genomic_DNA"/>
</dbReference>
<dbReference type="OrthoDB" id="6283463at2759"/>
<dbReference type="GO" id="GO:0006355">
    <property type="term" value="P:regulation of DNA-templated transcription"/>
    <property type="evidence" value="ECO:0007669"/>
    <property type="project" value="TreeGrafter"/>
</dbReference>
<dbReference type="SMART" id="SM01114">
    <property type="entry name" value="CXC"/>
    <property type="match status" value="1"/>
</dbReference>
<gene>
    <name evidence="6" type="ORF">BBP00_00009414</name>
</gene>
<dbReference type="SUPFAM" id="SSF81383">
    <property type="entry name" value="F-box domain"/>
    <property type="match status" value="1"/>
</dbReference>
<dbReference type="InterPro" id="IPR036047">
    <property type="entry name" value="F-box-like_dom_sf"/>
</dbReference>
<sequence>MERSKLGGHSVMKMKLHATFKDSSLLLAAHSTREIQAINNSLKRKKYIRRRKLDENRHMKVSSSSTNVQRKLLQTPVKTLASPRTRSPLHPWNASKAPLGAGGVAMPVQKPKKAPCNCKKSKCLKLYCECFASGGYCDESCNCLDCANTTEKEDIRQQAIAARLEKNPNAFKPKIGATPAMLTVTPGRERQRTELFRSRMRASTGSCSSNDGAPASSLSVHVRAVPFTSPRTPRLTGKSGAKRSRNLSPVMGQGEEQRSGGNCGRATLLKERELQQYVLTGKTSKSVGKASLSAMASSSAGVERVFVLPLFGEELPPLESGVSANIFRFLTNADLHNASLVSHLWNQVALGDTVWDIANFIPTETNVAAARRSRKKRRLEMPIKLEPGVIFISNSKVSSQIQDGAAKREPNLSVLSALR</sequence>
<dbReference type="AlphaFoldDB" id="A0A3F2RCP1"/>
<evidence type="ECO:0000256" key="2">
    <source>
        <dbReference type="ARBA" id="ARBA00007267"/>
    </source>
</evidence>
<feature type="domain" description="CRC" evidence="5">
    <location>
        <begin position="112"/>
        <end position="175"/>
    </location>
</feature>
<dbReference type="PROSITE" id="PS51634">
    <property type="entry name" value="CRC"/>
    <property type="match status" value="1"/>
</dbReference>
<dbReference type="InterPro" id="IPR033467">
    <property type="entry name" value="Tesmin/TSO1-like_CXC"/>
</dbReference>
<proteinExistence type="inferred from homology"/>